<evidence type="ECO:0000259" key="4">
    <source>
        <dbReference type="PROSITE" id="PS50075"/>
    </source>
</evidence>
<evidence type="ECO:0000256" key="3">
    <source>
        <dbReference type="SAM" id="MobiDB-lite"/>
    </source>
</evidence>
<dbReference type="EMBL" id="JBHTAJ010000033">
    <property type="protein sequence ID" value="MFC7181528.1"/>
    <property type="molecule type" value="Genomic_DNA"/>
</dbReference>
<name>A0ABW2FZ19_9ACTN</name>
<dbReference type="PANTHER" id="PTHR45527">
    <property type="entry name" value="NONRIBOSOMAL PEPTIDE SYNTHETASE"/>
    <property type="match status" value="1"/>
</dbReference>
<gene>
    <name evidence="5" type="ORF">ACFQMG_18410</name>
</gene>
<evidence type="ECO:0000313" key="5">
    <source>
        <dbReference type="EMBL" id="MFC7181528.1"/>
    </source>
</evidence>
<dbReference type="SUPFAM" id="SSF47336">
    <property type="entry name" value="ACP-like"/>
    <property type="match status" value="1"/>
</dbReference>
<dbReference type="PROSITE" id="PS50075">
    <property type="entry name" value="CARRIER"/>
    <property type="match status" value="1"/>
</dbReference>
<dbReference type="Pfam" id="PF00550">
    <property type="entry name" value="PP-binding"/>
    <property type="match status" value="1"/>
</dbReference>
<dbReference type="InterPro" id="IPR009081">
    <property type="entry name" value="PP-bd_ACP"/>
</dbReference>
<feature type="compositionally biased region" description="Low complexity" evidence="3">
    <location>
        <begin position="1"/>
        <end position="15"/>
    </location>
</feature>
<evidence type="ECO:0000256" key="1">
    <source>
        <dbReference type="ARBA" id="ARBA00022450"/>
    </source>
</evidence>
<dbReference type="Proteomes" id="UP001596435">
    <property type="component" value="Unassembled WGS sequence"/>
</dbReference>
<dbReference type="InterPro" id="IPR020806">
    <property type="entry name" value="PKS_PP-bd"/>
</dbReference>
<organism evidence="5 6">
    <name type="scientific">Kitasatospora paranensis</name>
    <dbReference type="NCBI Taxonomy" id="258053"/>
    <lineage>
        <taxon>Bacteria</taxon>
        <taxon>Bacillati</taxon>
        <taxon>Actinomycetota</taxon>
        <taxon>Actinomycetes</taxon>
        <taxon>Kitasatosporales</taxon>
        <taxon>Streptomycetaceae</taxon>
        <taxon>Kitasatospora</taxon>
    </lineage>
</organism>
<sequence length="124" mass="12178">MSVDTTTTAADATGTSPGGRPSGPGTEAAPRIETASAPGIGAGIGAGTGTDVAGVAGVVAIFRRVLETPDITPDSDFFLLGGDSLIATRVLSAIARSHGVELTFEDFLLAPTPQGLATAIAAAR</sequence>
<evidence type="ECO:0000313" key="6">
    <source>
        <dbReference type="Proteomes" id="UP001596435"/>
    </source>
</evidence>
<proteinExistence type="predicted"/>
<dbReference type="SMART" id="SM00823">
    <property type="entry name" value="PKS_PP"/>
    <property type="match status" value="1"/>
</dbReference>
<dbReference type="InterPro" id="IPR036736">
    <property type="entry name" value="ACP-like_sf"/>
</dbReference>
<dbReference type="PROSITE" id="PS00012">
    <property type="entry name" value="PHOSPHOPANTETHEINE"/>
    <property type="match status" value="1"/>
</dbReference>
<protein>
    <submittedName>
        <fullName evidence="5">Acyl carrier protein</fullName>
    </submittedName>
</protein>
<dbReference type="RefSeq" id="WP_345704333.1">
    <property type="nucleotide sequence ID" value="NZ_BAABKV010000001.1"/>
</dbReference>
<feature type="domain" description="Carrier" evidence="4">
    <location>
        <begin position="49"/>
        <end position="124"/>
    </location>
</feature>
<dbReference type="Gene3D" id="1.10.1200.10">
    <property type="entry name" value="ACP-like"/>
    <property type="match status" value="1"/>
</dbReference>
<dbReference type="PANTHER" id="PTHR45527:SF1">
    <property type="entry name" value="FATTY ACID SYNTHASE"/>
    <property type="match status" value="1"/>
</dbReference>
<accession>A0ABW2FZ19</accession>
<keyword evidence="2" id="KW-0597">Phosphoprotein</keyword>
<dbReference type="InterPro" id="IPR006162">
    <property type="entry name" value="Ppantetheine_attach_site"/>
</dbReference>
<keyword evidence="6" id="KW-1185">Reference proteome</keyword>
<keyword evidence="1" id="KW-0596">Phosphopantetheine</keyword>
<reference evidence="6" key="1">
    <citation type="journal article" date="2019" name="Int. J. Syst. Evol. Microbiol.">
        <title>The Global Catalogue of Microorganisms (GCM) 10K type strain sequencing project: providing services to taxonomists for standard genome sequencing and annotation.</title>
        <authorList>
            <consortium name="The Broad Institute Genomics Platform"/>
            <consortium name="The Broad Institute Genome Sequencing Center for Infectious Disease"/>
            <person name="Wu L."/>
            <person name="Ma J."/>
        </authorList>
    </citation>
    <scope>NUCLEOTIDE SEQUENCE [LARGE SCALE GENOMIC DNA]</scope>
    <source>
        <strain evidence="6">CGMCC 1.12859</strain>
    </source>
</reference>
<comment type="caution">
    <text evidence="5">The sequence shown here is derived from an EMBL/GenBank/DDBJ whole genome shotgun (WGS) entry which is preliminary data.</text>
</comment>
<evidence type="ECO:0000256" key="2">
    <source>
        <dbReference type="ARBA" id="ARBA00022553"/>
    </source>
</evidence>
<feature type="region of interest" description="Disordered" evidence="3">
    <location>
        <begin position="1"/>
        <end position="40"/>
    </location>
</feature>